<keyword evidence="3" id="KW-0520">NAD</keyword>
<dbReference type="EMBL" id="GDJX01002259">
    <property type="protein sequence ID" value="JAT65677.1"/>
    <property type="molecule type" value="Transcribed_RNA"/>
</dbReference>
<evidence type="ECO:0000313" key="6">
    <source>
        <dbReference type="EMBL" id="JAT65677.1"/>
    </source>
</evidence>
<sequence>MGCHLPQGGHACTGYPCSAICFFLVRIGRSCRDGVRPPILSSSRRLWQLVGDAVPRNHFTTASVHGARDVGSDSAHCPGIGKSFGSAASVVSAVGEPIKPPVQVHHTQLLIDGKFVDSASGKTFPTLDPRTGEVIAHVAEGETEDINRAVTAARKAFDEGPWPKMSAYNRSRILYRFADLIENHNNEIAALETWDNGKPYEQSAQMEIPMLARVIRYYAGWADKIHGLTVPSDGPHHVQVLHEPIGVAGLIIPWNFPLLIYGWKVGPALA</sequence>
<comment type="similarity">
    <text evidence="1">Belongs to the aldehyde dehydrogenase family.</text>
</comment>
<evidence type="ECO:0000256" key="4">
    <source>
        <dbReference type="ARBA" id="ARBA00024226"/>
    </source>
</evidence>
<dbReference type="InterPro" id="IPR015590">
    <property type="entry name" value="Aldehyde_DH_dom"/>
</dbReference>
<dbReference type="GO" id="GO:0004029">
    <property type="term" value="F:aldehyde dehydrogenase (NAD+) activity"/>
    <property type="evidence" value="ECO:0007669"/>
    <property type="project" value="UniProtKB-EC"/>
</dbReference>
<feature type="domain" description="Aldehyde dehydrogenase" evidence="5">
    <location>
        <begin position="115"/>
        <end position="270"/>
    </location>
</feature>
<gene>
    <name evidence="6" type="primary">ALDH2B7_2</name>
    <name evidence="6" type="ORF">g.84850</name>
</gene>
<proteinExistence type="inferred from homology"/>
<dbReference type="FunFam" id="3.40.605.10:FF:000029">
    <property type="entry name" value="Aldehyde dehydrogenase, mitochondrial"/>
    <property type="match status" value="1"/>
</dbReference>
<name>A0A1D1ZFQ3_9ARAE</name>
<dbReference type="AlphaFoldDB" id="A0A1D1ZFQ3"/>
<dbReference type="InterPro" id="IPR016162">
    <property type="entry name" value="Ald_DH_N"/>
</dbReference>
<dbReference type="PANTHER" id="PTHR11699">
    <property type="entry name" value="ALDEHYDE DEHYDROGENASE-RELATED"/>
    <property type="match status" value="1"/>
</dbReference>
<feature type="non-terminal residue" evidence="6">
    <location>
        <position position="270"/>
    </location>
</feature>
<evidence type="ECO:0000256" key="1">
    <source>
        <dbReference type="ARBA" id="ARBA00009986"/>
    </source>
</evidence>
<dbReference type="Gene3D" id="3.40.605.10">
    <property type="entry name" value="Aldehyde Dehydrogenase, Chain A, domain 1"/>
    <property type="match status" value="1"/>
</dbReference>
<organism evidence="6">
    <name type="scientific">Anthurium amnicola</name>
    <dbReference type="NCBI Taxonomy" id="1678845"/>
    <lineage>
        <taxon>Eukaryota</taxon>
        <taxon>Viridiplantae</taxon>
        <taxon>Streptophyta</taxon>
        <taxon>Embryophyta</taxon>
        <taxon>Tracheophyta</taxon>
        <taxon>Spermatophyta</taxon>
        <taxon>Magnoliopsida</taxon>
        <taxon>Liliopsida</taxon>
        <taxon>Araceae</taxon>
        <taxon>Pothoideae</taxon>
        <taxon>Potheae</taxon>
        <taxon>Anthurium</taxon>
    </lineage>
</organism>
<protein>
    <recommendedName>
        <fullName evidence="4">aldehyde dehydrogenase (NAD(+))</fullName>
        <ecNumber evidence="4">1.2.1.3</ecNumber>
    </recommendedName>
</protein>
<keyword evidence="2" id="KW-0560">Oxidoreductase</keyword>
<dbReference type="Pfam" id="PF00171">
    <property type="entry name" value="Aldedh"/>
    <property type="match status" value="1"/>
</dbReference>
<reference evidence="6" key="1">
    <citation type="submission" date="2015-07" db="EMBL/GenBank/DDBJ databases">
        <title>Transcriptome Assembly of Anthurium amnicola.</title>
        <authorList>
            <person name="Suzuki J."/>
        </authorList>
    </citation>
    <scope>NUCLEOTIDE SEQUENCE</scope>
</reference>
<evidence type="ECO:0000259" key="5">
    <source>
        <dbReference type="Pfam" id="PF00171"/>
    </source>
</evidence>
<evidence type="ECO:0000256" key="2">
    <source>
        <dbReference type="ARBA" id="ARBA00023002"/>
    </source>
</evidence>
<dbReference type="SUPFAM" id="SSF53720">
    <property type="entry name" value="ALDH-like"/>
    <property type="match status" value="1"/>
</dbReference>
<evidence type="ECO:0000256" key="3">
    <source>
        <dbReference type="ARBA" id="ARBA00023027"/>
    </source>
</evidence>
<accession>A0A1D1ZFQ3</accession>
<dbReference type="InterPro" id="IPR016161">
    <property type="entry name" value="Ald_DH/histidinol_DH"/>
</dbReference>
<dbReference type="EC" id="1.2.1.3" evidence="4"/>